<comment type="similarity">
    <text evidence="3">Belongs to the prokaryotic Ku family.</text>
</comment>
<organism evidence="5 6">
    <name type="scientific">Umezawaea endophytica</name>
    <dbReference type="NCBI Taxonomy" id="1654476"/>
    <lineage>
        <taxon>Bacteria</taxon>
        <taxon>Bacillati</taxon>
        <taxon>Actinomycetota</taxon>
        <taxon>Actinomycetes</taxon>
        <taxon>Pseudonocardiales</taxon>
        <taxon>Pseudonocardiaceae</taxon>
        <taxon>Umezawaea</taxon>
    </lineage>
</organism>
<dbReference type="GO" id="GO:0006310">
    <property type="term" value="P:DNA recombination"/>
    <property type="evidence" value="ECO:0007669"/>
    <property type="project" value="UniProtKB-KW"/>
</dbReference>
<dbReference type="FunFam" id="2.40.290.10:FF:000004">
    <property type="entry name" value="Non-homologous end joining protein Ku"/>
    <property type="match status" value="1"/>
</dbReference>
<dbReference type="InterPro" id="IPR009187">
    <property type="entry name" value="Prok_Ku"/>
</dbReference>
<keyword evidence="1 3" id="KW-0238">DNA-binding</keyword>
<dbReference type="HAMAP" id="MF_01875">
    <property type="entry name" value="Prokaryotic_Ku"/>
    <property type="match status" value="1"/>
</dbReference>
<dbReference type="InterPro" id="IPR016194">
    <property type="entry name" value="SPOC-like_C_dom_sf"/>
</dbReference>
<keyword evidence="6" id="KW-1185">Reference proteome</keyword>
<dbReference type="RefSeq" id="WP_259627514.1">
    <property type="nucleotide sequence ID" value="NZ_JANYMP010000021.1"/>
</dbReference>
<evidence type="ECO:0000256" key="3">
    <source>
        <dbReference type="HAMAP-Rule" id="MF_01875"/>
    </source>
</evidence>
<dbReference type="PIRSF" id="PIRSF006493">
    <property type="entry name" value="Prok_Ku"/>
    <property type="match status" value="1"/>
</dbReference>
<comment type="subunit">
    <text evidence="3">Homodimer. Interacts with LigD.</text>
</comment>
<evidence type="ECO:0000313" key="5">
    <source>
        <dbReference type="EMBL" id="MCS7482030.1"/>
    </source>
</evidence>
<comment type="caution">
    <text evidence="5">The sequence shown here is derived from an EMBL/GenBank/DDBJ whole genome shotgun (WGS) entry which is preliminary data.</text>
</comment>
<protein>
    <recommendedName>
        <fullName evidence="3">Non-homologous end joining protein Ku</fullName>
    </recommendedName>
</protein>
<keyword evidence="3" id="KW-0234">DNA repair</keyword>
<gene>
    <name evidence="3" type="primary">ku</name>
    <name evidence="5" type="ORF">NZH93_34700</name>
</gene>
<evidence type="ECO:0000256" key="1">
    <source>
        <dbReference type="ARBA" id="ARBA00023125"/>
    </source>
</evidence>
<dbReference type="Gene3D" id="2.40.290.10">
    <property type="match status" value="1"/>
</dbReference>
<sequence>MARAIWSGAVSFGLVTIPVALYGATHDHTVHFNQFERGTSDRIRYQRVNERTGDEVEYSDIVKGHDVGGGEYVVVEQEELDDIAPGRSRTIDIDTFVDLDEIDPVYFQKSYWLGPAKSEYARPYRLLVRAMAKTGKAGIATFVMRGKQYLTAIRADGDLLALETLYFADEIRDPADVLDELPTGDRAKPKEVAMATSLIESMSGPWKPEDYRDTYTTKVEKLMRAKKAGKKTVSAEEPPEATEVVNLMEALRRSVEGTRKKTADLSDLSKADLDKQAKALGITGRSKMKRADLEKAVRKAS</sequence>
<dbReference type="SMART" id="SM00559">
    <property type="entry name" value="Ku78"/>
    <property type="match status" value="1"/>
</dbReference>
<dbReference type="AlphaFoldDB" id="A0A9X2VSM9"/>
<evidence type="ECO:0000313" key="6">
    <source>
        <dbReference type="Proteomes" id="UP001141259"/>
    </source>
</evidence>
<dbReference type="CDD" id="cd00789">
    <property type="entry name" value="KU_like"/>
    <property type="match status" value="1"/>
</dbReference>
<dbReference type="PANTHER" id="PTHR41251:SF1">
    <property type="entry name" value="NON-HOMOLOGOUS END JOINING PROTEIN KU"/>
    <property type="match status" value="1"/>
</dbReference>
<dbReference type="Proteomes" id="UP001141259">
    <property type="component" value="Unassembled WGS sequence"/>
</dbReference>
<keyword evidence="3" id="KW-0227">DNA damage</keyword>
<dbReference type="Pfam" id="PF02735">
    <property type="entry name" value="Ku"/>
    <property type="match status" value="1"/>
</dbReference>
<reference evidence="5" key="1">
    <citation type="submission" date="2022-08" db="EMBL/GenBank/DDBJ databases">
        <authorList>
            <person name="Tistechok S."/>
            <person name="Samborskyy M."/>
            <person name="Roman I."/>
        </authorList>
    </citation>
    <scope>NUCLEOTIDE SEQUENCE</scope>
    <source>
        <strain evidence="5">DSM 103496</strain>
    </source>
</reference>
<dbReference type="EMBL" id="JANYMP010000021">
    <property type="protein sequence ID" value="MCS7482030.1"/>
    <property type="molecule type" value="Genomic_DNA"/>
</dbReference>
<evidence type="ECO:0000256" key="2">
    <source>
        <dbReference type="ARBA" id="ARBA00023172"/>
    </source>
</evidence>
<dbReference type="GO" id="GO:0003690">
    <property type="term" value="F:double-stranded DNA binding"/>
    <property type="evidence" value="ECO:0007669"/>
    <property type="project" value="UniProtKB-UniRule"/>
</dbReference>
<keyword evidence="2 3" id="KW-0233">DNA recombination</keyword>
<comment type="function">
    <text evidence="3">With LigD forms a non-homologous end joining (NHEJ) DNA repair enzyme, which repairs dsDNA breaks with reduced fidelity. Binds linear dsDNA with 5'- and 3'- overhangs but not closed circular dsDNA nor ssDNA. Recruits and stimulates the ligase activity of LigD.</text>
</comment>
<name>A0A9X2VSM9_9PSEU</name>
<evidence type="ECO:0000259" key="4">
    <source>
        <dbReference type="SMART" id="SM00559"/>
    </source>
</evidence>
<dbReference type="PANTHER" id="PTHR41251">
    <property type="entry name" value="NON-HOMOLOGOUS END JOINING PROTEIN KU"/>
    <property type="match status" value="1"/>
</dbReference>
<dbReference type="GO" id="GO:0006303">
    <property type="term" value="P:double-strand break repair via nonhomologous end joining"/>
    <property type="evidence" value="ECO:0007669"/>
    <property type="project" value="UniProtKB-UniRule"/>
</dbReference>
<feature type="domain" description="Ku" evidence="4">
    <location>
        <begin position="53"/>
        <end position="183"/>
    </location>
</feature>
<dbReference type="SUPFAM" id="SSF100939">
    <property type="entry name" value="SPOC domain-like"/>
    <property type="match status" value="1"/>
</dbReference>
<dbReference type="InterPro" id="IPR006164">
    <property type="entry name" value="DNA_bd_Ku70/Ku80"/>
</dbReference>
<proteinExistence type="inferred from homology"/>
<dbReference type="NCBIfam" id="TIGR02772">
    <property type="entry name" value="Ku_bact"/>
    <property type="match status" value="1"/>
</dbReference>
<accession>A0A9X2VSM9</accession>